<accession>A0A3P1BDN1</accession>
<feature type="transmembrane region" description="Helical" evidence="2">
    <location>
        <begin position="12"/>
        <end position="32"/>
    </location>
</feature>
<comment type="caution">
    <text evidence="4">The sequence shown here is derived from an EMBL/GenBank/DDBJ whole genome shotgun (WGS) entry which is preliminary data.</text>
</comment>
<proteinExistence type="predicted"/>
<evidence type="ECO:0000313" key="4">
    <source>
        <dbReference type="EMBL" id="RRA99154.1"/>
    </source>
</evidence>
<dbReference type="Pfam" id="PF02470">
    <property type="entry name" value="MlaD"/>
    <property type="match status" value="1"/>
</dbReference>
<protein>
    <submittedName>
        <fullName evidence="4">MCE family protein</fullName>
    </submittedName>
</protein>
<dbReference type="PANTHER" id="PTHR33371">
    <property type="entry name" value="INTERMEMBRANE PHOSPHOLIPID TRANSPORT SYSTEM BINDING PROTEIN MLAD-RELATED"/>
    <property type="match status" value="1"/>
</dbReference>
<name>A0A3P1BDN1_9BACT</name>
<reference evidence="4 5" key="1">
    <citation type="submission" date="2018-11" db="EMBL/GenBank/DDBJ databases">
        <authorList>
            <person name="Zhou Z."/>
            <person name="Wang G."/>
        </authorList>
    </citation>
    <scope>NUCLEOTIDE SEQUENCE [LARGE SCALE GENOMIC DNA]</scope>
    <source>
        <strain evidence="4 5">KCTC52004</strain>
    </source>
</reference>
<gene>
    <name evidence="4" type="ORF">EHT25_29750</name>
</gene>
<evidence type="ECO:0000256" key="2">
    <source>
        <dbReference type="SAM" id="Phobius"/>
    </source>
</evidence>
<dbReference type="AlphaFoldDB" id="A0A3P1BDN1"/>
<organism evidence="4 5">
    <name type="scientific">Larkinella rosea</name>
    <dbReference type="NCBI Taxonomy" id="2025312"/>
    <lineage>
        <taxon>Bacteria</taxon>
        <taxon>Pseudomonadati</taxon>
        <taxon>Bacteroidota</taxon>
        <taxon>Cytophagia</taxon>
        <taxon>Cytophagales</taxon>
        <taxon>Spirosomataceae</taxon>
        <taxon>Larkinella</taxon>
    </lineage>
</organism>
<dbReference type="RefSeq" id="WP_124879068.1">
    <property type="nucleotide sequence ID" value="NZ_RQJO01000015.1"/>
</dbReference>
<dbReference type="EMBL" id="RQJO01000015">
    <property type="protein sequence ID" value="RRA99154.1"/>
    <property type="molecule type" value="Genomic_DNA"/>
</dbReference>
<feature type="domain" description="Mce/MlaD" evidence="3">
    <location>
        <begin position="40"/>
        <end position="117"/>
    </location>
</feature>
<keyword evidence="2" id="KW-0812">Transmembrane</keyword>
<keyword evidence="2" id="KW-0472">Membrane</keyword>
<keyword evidence="2" id="KW-1133">Transmembrane helix</keyword>
<feature type="compositionally biased region" description="Low complexity" evidence="1">
    <location>
        <begin position="334"/>
        <end position="343"/>
    </location>
</feature>
<dbReference type="PANTHER" id="PTHR33371:SF4">
    <property type="entry name" value="INTERMEMBRANE PHOSPHOLIPID TRANSPORT SYSTEM BINDING PROTEIN MLAD"/>
    <property type="match status" value="1"/>
</dbReference>
<keyword evidence="5" id="KW-1185">Reference proteome</keyword>
<dbReference type="InterPro" id="IPR003399">
    <property type="entry name" value="Mce/MlaD"/>
</dbReference>
<evidence type="ECO:0000256" key="1">
    <source>
        <dbReference type="SAM" id="MobiDB-lite"/>
    </source>
</evidence>
<evidence type="ECO:0000313" key="5">
    <source>
        <dbReference type="Proteomes" id="UP000271925"/>
    </source>
</evidence>
<feature type="region of interest" description="Disordered" evidence="1">
    <location>
        <begin position="328"/>
        <end position="349"/>
    </location>
</feature>
<evidence type="ECO:0000259" key="3">
    <source>
        <dbReference type="Pfam" id="PF02470"/>
    </source>
</evidence>
<dbReference type="Proteomes" id="UP000271925">
    <property type="component" value="Unassembled WGS sequence"/>
</dbReference>
<dbReference type="InterPro" id="IPR052336">
    <property type="entry name" value="MlaD_Phospholipid_Transporter"/>
</dbReference>
<sequence length="349" mass="37493">MKAAENKRAITVGIFVFLGIVILVTGIMVLGGQQKRFVKSIRVNAIFNNVGGLQAGANVWFSGVKIGTVRKIQFYGNSQVEVTMNIEESVQQYIRKDALAALSTDGLIGNKIVEIVGGSVQAGTVEDGDILHAKAALNTDEIMATLQKNNNNLLRVTTDAKNILDEVLKGKGVAGAVLRDSTLADRFKNTVANLQAASSGAAQATKSLSQVSTSLNQFAGKLNNKGTLANDLVSDTVIFHDLRVSSARLRQVSSTAVDATENIKKASDKLNSSDNAIGILLNDQAVNKNLKNTIRNVESSSYKLDENLEALQHNFLLRGFFRRRAKEQAKQKEAATTTATATTDTSVQK</sequence>
<dbReference type="OrthoDB" id="9771725at2"/>